<accession>A0A411MME7</accession>
<dbReference type="InterPro" id="IPR001623">
    <property type="entry name" value="DnaJ_domain"/>
</dbReference>
<keyword evidence="5" id="KW-1185">Reference proteome</keyword>
<reference evidence="4 5" key="1">
    <citation type="submission" date="2019-02" db="EMBL/GenBank/DDBJ databases">
        <title>Complete genome sequence of Pseudomonas sp. SNU WT1 isolated from rainbow trout.</title>
        <authorList>
            <person name="Oh W.T."/>
            <person name="Park S.C."/>
        </authorList>
    </citation>
    <scope>NUCLEOTIDE SEQUENCE [LARGE SCALE GENOMIC DNA]</scope>
    <source>
        <strain evidence="4 5">SNU WT1</strain>
    </source>
</reference>
<dbReference type="GO" id="GO:0016020">
    <property type="term" value="C:membrane"/>
    <property type="evidence" value="ECO:0007669"/>
    <property type="project" value="InterPro"/>
</dbReference>
<dbReference type="KEGG" id="ptk:EXN22_20740"/>
<dbReference type="InterPro" id="IPR008523">
    <property type="entry name" value="DUF805"/>
</dbReference>
<dbReference type="SUPFAM" id="SSF46565">
    <property type="entry name" value="Chaperone J-domain"/>
    <property type="match status" value="1"/>
</dbReference>
<protein>
    <submittedName>
        <fullName evidence="4">DUF805 domain-containing protein</fullName>
    </submittedName>
</protein>
<keyword evidence="2" id="KW-1133">Transmembrane helix</keyword>
<keyword evidence="1" id="KW-0143">Chaperone</keyword>
<evidence type="ECO:0000256" key="2">
    <source>
        <dbReference type="SAM" id="Phobius"/>
    </source>
</evidence>
<name>A0A411MME7_9PSED</name>
<organism evidence="4 5">
    <name type="scientific">Pseudomonas tructae</name>
    <dbReference type="NCBI Taxonomy" id="2518644"/>
    <lineage>
        <taxon>Bacteria</taxon>
        <taxon>Pseudomonadati</taxon>
        <taxon>Pseudomonadota</taxon>
        <taxon>Gammaproteobacteria</taxon>
        <taxon>Pseudomonadales</taxon>
        <taxon>Pseudomonadaceae</taxon>
        <taxon>Pseudomonas</taxon>
    </lineage>
</organism>
<evidence type="ECO:0000259" key="3">
    <source>
        <dbReference type="PROSITE" id="PS50076"/>
    </source>
</evidence>
<gene>
    <name evidence="4" type="ORF">EXN22_20740</name>
</gene>
<dbReference type="PROSITE" id="PS50076">
    <property type="entry name" value="DNAJ_2"/>
    <property type="match status" value="1"/>
</dbReference>
<dbReference type="Proteomes" id="UP000291130">
    <property type="component" value="Chromosome"/>
</dbReference>
<dbReference type="EMBL" id="CP035952">
    <property type="protein sequence ID" value="QBF27994.1"/>
    <property type="molecule type" value="Genomic_DNA"/>
</dbReference>
<proteinExistence type="predicted"/>
<feature type="transmembrane region" description="Helical" evidence="2">
    <location>
        <begin position="843"/>
        <end position="864"/>
    </location>
</feature>
<sequence>MSCWIRLGIEPTNDPDVIRGAYRALLPQHHPETDPQGFQALREAYELALSLARDEQDEAPERPEHDEPRPARNALIEQTMSDFAKLFADPSRRFDPPAWQAFIDGLSILTLGDQEQVSWHLLYKLMETGPLSHACVQLMARHLGWENEVLRLEDPRQADEFLERISEPDPFDTRVMKHWSVEAQVEALWYARNLDYLYHTRPLFEFESFVTLHTCVPLPDDQAYIHSLLVKLCQAGIGSPTFFAMVAEQQRQAPDDIDLLYMLACQASDTDQEELARQCWTRLWREHQHPEAGRWLLNLCAQHQPQRLPLLIQALDRLEPVHAWPQDLSDPAQIWGSPSQRPETLTRWFEAARDEHPGIAGEFIKWRLDGKDELPLLAWLLDDQPDRQLHRLYRHAWALHRGDSGLLRQILDEPLGDDPLDLLIIEGFKYQAAQQLRWLEQSPLALALTAFINSPSAQPQLPEELCDGSGLAVARDWLRRVRSYPAATLPKLTARIKPANLMPTPFAVQLLSDLAEAGIELPRPPADDGLWTWHRQNLYMLALVEQPERWLAMAPVQLLASLPYPAEHPFSGLQQLLLQLRQQQGNADGLLGWLDDNDPLQAFIAERLFTVQQALDSSKLPSNLKLYACLENDPRAFDDDVLGLMVLCGVLYHDPSLSAEQHGSLLRRISTMTCPDAWFEPFRNGLIKGEPVRPPRKVLEEDELINSTLFYSMLDTLKDLARYGSAGVPRAKVLKELQRGKDYPGMDTGIRAALTALLSWSERLLLANAGSQPVPATHVWKLGSRLGRKGYAVQVVGSVILGPILTLMAGSMVEQIFFGLLFVGLLGSATLRRLHDIGRGIPMMIIFVMLIPFLHFLPLVLLLLPGEPLPNRYGVPPVNQPQDNLQGGLQAALRRLNGQ</sequence>
<dbReference type="CDD" id="cd06257">
    <property type="entry name" value="DnaJ"/>
    <property type="match status" value="1"/>
</dbReference>
<keyword evidence="2" id="KW-0472">Membrane</keyword>
<dbReference type="Pfam" id="PF05656">
    <property type="entry name" value="DUF805"/>
    <property type="match status" value="1"/>
</dbReference>
<evidence type="ECO:0000256" key="1">
    <source>
        <dbReference type="ARBA" id="ARBA00023186"/>
    </source>
</evidence>
<evidence type="ECO:0000313" key="4">
    <source>
        <dbReference type="EMBL" id="QBF27994.1"/>
    </source>
</evidence>
<feature type="domain" description="J" evidence="3">
    <location>
        <begin position="2"/>
        <end position="69"/>
    </location>
</feature>
<keyword evidence="2" id="KW-0812">Transmembrane</keyword>
<feature type="transmembrane region" description="Helical" evidence="2">
    <location>
        <begin position="815"/>
        <end position="831"/>
    </location>
</feature>
<dbReference type="AlphaFoldDB" id="A0A411MME7"/>
<evidence type="ECO:0000313" key="5">
    <source>
        <dbReference type="Proteomes" id="UP000291130"/>
    </source>
</evidence>
<dbReference type="InterPro" id="IPR036869">
    <property type="entry name" value="J_dom_sf"/>
</dbReference>
<dbReference type="RefSeq" id="WP_130265822.1">
    <property type="nucleotide sequence ID" value="NZ_CP035952.1"/>
</dbReference>
<dbReference type="OrthoDB" id="9816462at2"/>